<dbReference type="Proteomes" id="UP000242818">
    <property type="component" value="Unassembled WGS sequence"/>
</dbReference>
<dbReference type="InterPro" id="IPR018592">
    <property type="entry name" value="DUF2024"/>
</dbReference>
<dbReference type="EMBL" id="FMAR01000002">
    <property type="protein sequence ID" value="SCC00657.1"/>
    <property type="molecule type" value="Genomic_DNA"/>
</dbReference>
<evidence type="ECO:0008006" key="3">
    <source>
        <dbReference type="Google" id="ProtNLM"/>
    </source>
</evidence>
<dbReference type="Pfam" id="PF09630">
    <property type="entry name" value="DUF2024"/>
    <property type="match status" value="1"/>
</dbReference>
<dbReference type="OrthoDB" id="9795699at2"/>
<dbReference type="SUPFAM" id="SSF160766">
    <property type="entry name" value="NE1680-like"/>
    <property type="match status" value="1"/>
</dbReference>
<dbReference type="STRING" id="1335309.GA0116948_102380"/>
<evidence type="ECO:0000313" key="2">
    <source>
        <dbReference type="Proteomes" id="UP000242818"/>
    </source>
</evidence>
<protein>
    <recommendedName>
        <fullName evidence="3">DUF2024 domain-containing protein</fullName>
    </recommendedName>
</protein>
<dbReference type="InterPro" id="IPR023122">
    <property type="entry name" value="NE1680-like_sf"/>
</dbReference>
<accession>A0A1C4B1F4</accession>
<dbReference type="AlphaFoldDB" id="A0A1C4B1F4"/>
<sequence length="86" mass="10012">MKVAIFDTYIPRKNGGFMHFDIITPADTSYEQALIFAQEYLRSKSQPILALTCKECKFCHLEQVVPSWKTHILRQGYYVHELKGCN</sequence>
<organism evidence="1 2">
    <name type="scientific">Chitinophaga costaii</name>
    <dbReference type="NCBI Taxonomy" id="1335309"/>
    <lineage>
        <taxon>Bacteria</taxon>
        <taxon>Pseudomonadati</taxon>
        <taxon>Bacteroidota</taxon>
        <taxon>Chitinophagia</taxon>
        <taxon>Chitinophagales</taxon>
        <taxon>Chitinophagaceae</taxon>
        <taxon>Chitinophaga</taxon>
    </lineage>
</organism>
<keyword evidence="2" id="KW-1185">Reference proteome</keyword>
<reference evidence="1 2" key="1">
    <citation type="submission" date="2016-08" db="EMBL/GenBank/DDBJ databases">
        <authorList>
            <person name="Seilhamer J.J."/>
        </authorList>
    </citation>
    <scope>NUCLEOTIDE SEQUENCE [LARGE SCALE GENOMIC DNA]</scope>
    <source>
        <strain evidence="1 2">A37T2</strain>
    </source>
</reference>
<dbReference type="RefSeq" id="WP_089709500.1">
    <property type="nucleotide sequence ID" value="NZ_FMAR01000002.1"/>
</dbReference>
<gene>
    <name evidence="1" type="ORF">GA0116948_102380</name>
</gene>
<evidence type="ECO:0000313" key="1">
    <source>
        <dbReference type="EMBL" id="SCC00657.1"/>
    </source>
</evidence>
<proteinExistence type="predicted"/>
<dbReference type="Gene3D" id="3.10.510.10">
    <property type="entry name" value="NE1680-like"/>
    <property type="match status" value="1"/>
</dbReference>
<name>A0A1C4B1F4_9BACT</name>